<evidence type="ECO:0000313" key="2">
    <source>
        <dbReference type="EMBL" id="MBC5686532.1"/>
    </source>
</evidence>
<dbReference type="SUPFAM" id="SSF49265">
    <property type="entry name" value="Fibronectin type III"/>
    <property type="match status" value="1"/>
</dbReference>
<sequence>MSMYKDVKKRILAGVLAALMVVSTLSIGSNLFADYTSNIGETLLEEGQYAQIGSATKDYQRLDRAAMKVDMDVAQSVDYTVSVYQNLADASDPTSGVLRYTSAQQHMDGTSESASARELSLDLSGAGIYLSSGETYAVVFNFTSVSDAIYYYTASGSGYYYESAWDGRDGMIETGLSDVGADAVSDNTTVTAGQSTIAIDATDTQTAVQASLSPALKRTLIYTVDAGAPFTVNADGTISLNADVTSGSGNVTVSAVGTSSTASIKVNILEASIAEGTYTYTGEAVEPAVTVKCGSTVLTQGSQYNVTYNGSTSAGEAVAKITGIGDYAGYSKELTYTIGTKALPKDAGAQFSVDIASNTVTNGIYSDEGKTLTFGTDYTAEAVLKGNQVESGQLVYLYDITVTGIGNYTGAQIYNNYEIKAGSDNKFDISQIVSAELSQTSYTYDGLTKEPAVTFKNATTNEAIEGFGDNCNVEYTNNVEVGRATVTITGKEANGYTGTIVLGFDINRCDLEQAQDDDKLDITASIDGVAATTFAYTGKKIEPVMTVTLTRDNSVYTLVQDQDYTVTYSKNTAIGTMSVEISGAGNNFQGTVTKQYQILGDFETAAVVSIGNNSVTYDDGYASDYTATYTGSEIQPTVSVKMGSSWLKAKTDYTVSYENNINASTDDQKAVAVIKGAGNYSGKEIRVTFTIKPQTISGTLNVSTKKTYTGKEITLSSGEYTLTKIGKTYVEGQDFELSYEDNTNAGTATVYANGIGNYTGSVKATFTIQKLSLTDSHVVVEPEKIADQIYTGNQIKPDITLYYQDDDGTKREISNANYSLSYSNNKNIGQATITITGEKNLTEERDEYFSIVAKSLSNLTFILGGQEVKQIAENTYLATYVAEYTGRTISPSLTVKDGDATVAKSGNYKTSSVNAINAAGYDENNTSKTPAIVVTGKGNYGGSTVTIYYTIAPKDITSEASGVTITDTQKLVKNGDYRLPVVNVVNTNLNNKVLTQDTDYTVSVGEDSKTSGEGKIATITGIGNYTGSRNITYTIGSNLALGGAVELHNPYDDSTLKPASSGDYYVPYWGRDTDGNSIKPVSKLTYTDADGKETDLEEDTDYTVTYTTEAGGMGSTESVVITYTGIGDYYGTITKRYYVTMVVLDNESSVTVTNIDPNHPEAGFEYVYDGNKITPQIQVTYNASGKTIQLVEGTDYQFTATEVGPNVGTYTVQAKGIGHYSGTLSQTYTIVASDLSACTPSATTLPDYTYTGKEIKPDISGITITNTAGTVLKQDVDYKVQGYKNNINIADKSDADAPTVMIVGIGNYSGTINLKFSIVTKSISDNVTVEAIPDQMYTGDKIMPSLSLMYGDVVLKENTDYTLTYSNNVNPGRATIAIEGIGAYSGTLTARFNIIGNLSNTSQFTIGGYQTTYSLQANGTLQFSDAGISITYQNQSNVDSSGNMNTMYLDSSNYEIQQYNCDRPGEGQLIFVGKNYCIGSQTIPIRVVGDLKNVEVINVNDQYDYTGKQIKPTPIVQFGSQVLEEGEDYTIEYGNNVDVGTNSGSIVIRQVSGTDTYYTGSKTARFNIYYNLSKATVTGLNDTYSYTGSEVKPIPQVTCAGKVLQEGVDYSLTYTNNIDAGTASVVINSIDGASIGNQVVNFEIKGINLADPGMNITLDGQLSGLTTTYTGDYIQPNVVVTYGGKTLTLTKDYNVSYAENLNVGTASVTISGAGSYYGAVTKYFTITQKDLSASDINVKVSDTGYAGGHPVVPQMSLTYNGHTLQEGVDYTYTLSNNEQVSVDSKASVIFTGIGNYTGSRSAQFEVTKVNLAGGTVKLDKTSAVYTGSVITPEIEVSCPVGDGTTYILQEGTDYTISYGNGIRDAGKYNISIVGKDNFYGSLNPTFTVEPKPITEDDITVTVPDMDYSGSAVEPAVVVTDTTRGVELTKGTDYDLTFKNNINSASKDDTDAAPTVTITGKGNYTDSRTATFNIGRSLADAQVRIAQDQQEFTYDGKSHVPTYAVYLSDGTLLQEGADYEMIDIEDSVNAGTKTLAVKGIGNYYGKPFTYYRINQKVAKASEINVVLDLPQDEDGNYVTTYTGSAITPGVKVYDTAISTKTEIDPVNYSITYVNNENIGNINSPAFVVVSLKGNYALGSETKSQAFIIGAKDISDFKLVLNDKRVTYTGSAITPDVSVIYDNGVDPVWTLVAGVDYDLELTDNTKAGHATVTAVAKGNYTGQVTEEFDIVASLKDAIVTIEPQFYTGKAVEPPVTVECGGNVLEQDVDYKVDYYSDDNYTTGGYVIITPLVSYYSDSARCAYTISADMSLLRVKGYANQYTYTGKAIRPDFVIEDPSGNQVAYDADQIVYGRMSAEEAETTDIADVTNDDCIAVGTITAFIPVELAGNKEVLQATYEIIPKNINACNIIQLNKNTYTGKAIEPKATLLYDGKELIQGKEYSVTYNNNVNPGVATATVQGLGNYTGTSVLKFNIIAPVMVGLKAQAASETGIQISWLKNGKATGYEIYSEDNRTKYGSTSATSFVANGLKNSTTYTFHVRSYVTAGGNTTYGEMQSVTAYTKVASTNDLVGTSTAKRSATLTWNRSNTVAGYEIYRSSSADGTYKKIAVVPNGKGAYTDTKVGSNKTYYYKVRAYKPVDGSYVYGDYSKTIAITIK</sequence>
<comment type="caution">
    <text evidence="2">The sequence shown here is derived from an EMBL/GenBank/DDBJ whole genome shotgun (WGS) entry which is preliminary data.</text>
</comment>
<evidence type="ECO:0000259" key="1">
    <source>
        <dbReference type="PROSITE" id="PS50853"/>
    </source>
</evidence>
<organism evidence="2 3">
    <name type="scientific">Roseburia lenta</name>
    <dbReference type="NCBI Taxonomy" id="2763061"/>
    <lineage>
        <taxon>Bacteria</taxon>
        <taxon>Bacillati</taxon>
        <taxon>Bacillota</taxon>
        <taxon>Clostridia</taxon>
        <taxon>Lachnospirales</taxon>
        <taxon>Lachnospiraceae</taxon>
        <taxon>Roseburia</taxon>
    </lineage>
</organism>
<dbReference type="CDD" id="cd00063">
    <property type="entry name" value="FN3"/>
    <property type="match status" value="2"/>
</dbReference>
<keyword evidence="3" id="KW-1185">Reference proteome</keyword>
<dbReference type="InterPro" id="IPR036116">
    <property type="entry name" value="FN3_sf"/>
</dbReference>
<dbReference type="RefSeq" id="WP_186854348.1">
    <property type="nucleotide sequence ID" value="NZ_JACOPG010000003.1"/>
</dbReference>
<name>A0ABR7GGW0_9FIRM</name>
<reference evidence="2 3" key="1">
    <citation type="submission" date="2020-08" db="EMBL/GenBank/DDBJ databases">
        <title>Genome public.</title>
        <authorList>
            <person name="Liu C."/>
            <person name="Sun Q."/>
        </authorList>
    </citation>
    <scope>NUCLEOTIDE SEQUENCE [LARGE SCALE GENOMIC DNA]</scope>
    <source>
        <strain evidence="2 3">NSJ-9</strain>
    </source>
</reference>
<gene>
    <name evidence="2" type="ORF">H8R94_07970</name>
</gene>
<accession>A0ABR7GGW0</accession>
<dbReference type="InterPro" id="IPR013783">
    <property type="entry name" value="Ig-like_fold"/>
</dbReference>
<dbReference type="Proteomes" id="UP000643810">
    <property type="component" value="Unassembled WGS sequence"/>
</dbReference>
<dbReference type="EMBL" id="JACOPG010000003">
    <property type="protein sequence ID" value="MBC5686532.1"/>
    <property type="molecule type" value="Genomic_DNA"/>
</dbReference>
<dbReference type="Pfam" id="PF00041">
    <property type="entry name" value="fn3"/>
    <property type="match status" value="1"/>
</dbReference>
<dbReference type="PROSITE" id="PS50853">
    <property type="entry name" value="FN3"/>
    <property type="match status" value="1"/>
</dbReference>
<dbReference type="InterPro" id="IPR003961">
    <property type="entry name" value="FN3_dom"/>
</dbReference>
<evidence type="ECO:0000313" key="3">
    <source>
        <dbReference type="Proteomes" id="UP000643810"/>
    </source>
</evidence>
<proteinExistence type="predicted"/>
<feature type="domain" description="Fibronectin type-III" evidence="1">
    <location>
        <begin position="2474"/>
        <end position="2562"/>
    </location>
</feature>
<protein>
    <recommendedName>
        <fullName evidence="1">Fibronectin type-III domain-containing protein</fullName>
    </recommendedName>
</protein>
<dbReference type="SMART" id="SM00060">
    <property type="entry name" value="FN3"/>
    <property type="match status" value="2"/>
</dbReference>
<dbReference type="Gene3D" id="2.60.40.10">
    <property type="entry name" value="Immunoglobulins"/>
    <property type="match status" value="2"/>
</dbReference>